<dbReference type="HAMAP" id="MF_00105">
    <property type="entry name" value="GreA_GreB"/>
    <property type="match status" value="1"/>
</dbReference>
<dbReference type="InterPro" id="IPR001437">
    <property type="entry name" value="Tscrpt_elong_fac_GreA/B_C"/>
</dbReference>
<evidence type="ECO:0000256" key="8">
    <source>
        <dbReference type="ARBA" id="ARBA00030776"/>
    </source>
</evidence>
<dbReference type="GO" id="GO:0070063">
    <property type="term" value="F:RNA polymerase binding"/>
    <property type="evidence" value="ECO:0007669"/>
    <property type="project" value="InterPro"/>
</dbReference>
<evidence type="ECO:0000256" key="6">
    <source>
        <dbReference type="ARBA" id="ARBA00023163"/>
    </source>
</evidence>
<dbReference type="PROSITE" id="PS00830">
    <property type="entry name" value="GREAB_2"/>
    <property type="match status" value="1"/>
</dbReference>
<keyword evidence="13" id="KW-0251">Elongation factor</keyword>
<dbReference type="SUPFAM" id="SSF54534">
    <property type="entry name" value="FKBP-like"/>
    <property type="match status" value="1"/>
</dbReference>
<dbReference type="NCBIfam" id="NF001263">
    <property type="entry name" value="PRK00226.1-4"/>
    <property type="match status" value="1"/>
</dbReference>
<evidence type="ECO:0000256" key="1">
    <source>
        <dbReference type="ARBA" id="ARBA00008213"/>
    </source>
</evidence>
<dbReference type="GO" id="GO:0032784">
    <property type="term" value="P:regulation of DNA-templated transcription elongation"/>
    <property type="evidence" value="ECO:0007669"/>
    <property type="project" value="UniProtKB-UniRule"/>
</dbReference>
<dbReference type="InterPro" id="IPR006359">
    <property type="entry name" value="Tscrpt_elong_fac_GreA"/>
</dbReference>
<evidence type="ECO:0000259" key="12">
    <source>
        <dbReference type="Pfam" id="PF03449"/>
    </source>
</evidence>
<sequence>MATKPIILTAEGHLKLEQELEQLKTVRRKEVSEKIKVALSFGDLSENSEYDEAKNEQAMVEARIAEIEQMLKNATVLDESGITTDAISVGSVITIKHTKLGRVDTYKIVGSTEAAPLQKKISDESPVGKAMIGHRVGDLVEVEAPSGVIVYEVLEIGK</sequence>
<dbReference type="Gene3D" id="1.10.287.180">
    <property type="entry name" value="Transcription elongation factor, GreA/GreB, N-terminal domain"/>
    <property type="match status" value="1"/>
</dbReference>
<dbReference type="PROSITE" id="PS00829">
    <property type="entry name" value="GREAB_1"/>
    <property type="match status" value="1"/>
</dbReference>
<dbReference type="InterPro" id="IPR036953">
    <property type="entry name" value="GreA/GreB_C_sf"/>
</dbReference>
<dbReference type="SUPFAM" id="SSF46557">
    <property type="entry name" value="GreA transcript cleavage protein, N-terminal domain"/>
    <property type="match status" value="1"/>
</dbReference>
<keyword evidence="6 9" id="KW-0804">Transcription</keyword>
<gene>
    <name evidence="9 13" type="primary">greA</name>
    <name evidence="13" type="ORF">H6A12_11925</name>
</gene>
<evidence type="ECO:0000256" key="4">
    <source>
        <dbReference type="ARBA" id="ARBA00023054"/>
    </source>
</evidence>
<dbReference type="Pfam" id="PF01272">
    <property type="entry name" value="GreA_GreB"/>
    <property type="match status" value="1"/>
</dbReference>
<evidence type="ECO:0000256" key="10">
    <source>
        <dbReference type="RuleBase" id="RU000556"/>
    </source>
</evidence>
<evidence type="ECO:0000256" key="9">
    <source>
        <dbReference type="HAMAP-Rule" id="MF_00105"/>
    </source>
</evidence>
<dbReference type="RefSeq" id="WP_204448181.1">
    <property type="nucleotide sequence ID" value="NZ_JACJKY010000029.1"/>
</dbReference>
<comment type="function">
    <text evidence="7 9 10">Necessary for efficient RNA polymerase transcription elongation past template-encoded arresting sites. The arresting sites in DNA have the property of trapping a certain fraction of elongating RNA polymerases that pass through, resulting in locked ternary complexes. Cleavage of the nascent transcript by cleavage factors such as GreA or GreB allows the resumption of elongation from the new 3'terminus. GreA releases sequences of 2 to 3 nucleotides.</text>
</comment>
<dbReference type="PANTHER" id="PTHR30437">
    <property type="entry name" value="TRANSCRIPTION ELONGATION FACTOR GREA"/>
    <property type="match status" value="1"/>
</dbReference>
<proteinExistence type="inferred from homology"/>
<feature type="domain" description="Transcription elongation factor GreA/GreB N-terminal" evidence="12">
    <location>
        <begin position="6"/>
        <end position="76"/>
    </location>
</feature>
<dbReference type="InterPro" id="IPR028624">
    <property type="entry name" value="Tscrpt_elong_fac_GreA/B"/>
</dbReference>
<evidence type="ECO:0000256" key="3">
    <source>
        <dbReference type="ARBA" id="ARBA00023015"/>
    </source>
</evidence>
<dbReference type="PANTHER" id="PTHR30437:SF4">
    <property type="entry name" value="TRANSCRIPTION ELONGATION FACTOR GREA"/>
    <property type="match status" value="1"/>
</dbReference>
<feature type="coiled-coil region" evidence="9">
    <location>
        <begin position="13"/>
        <end position="70"/>
    </location>
</feature>
<evidence type="ECO:0000256" key="7">
    <source>
        <dbReference type="ARBA" id="ARBA00024916"/>
    </source>
</evidence>
<dbReference type="InterPro" id="IPR022691">
    <property type="entry name" value="Tscrpt_elong_fac_GreA/B_N"/>
</dbReference>
<name>A0A938X7Y3_9FIRM</name>
<dbReference type="EMBL" id="JACJKY010000029">
    <property type="protein sequence ID" value="MBM6921856.1"/>
    <property type="molecule type" value="Genomic_DNA"/>
</dbReference>
<dbReference type="InterPro" id="IPR018151">
    <property type="entry name" value="TF_GreA/GreB_CS"/>
</dbReference>
<dbReference type="Proteomes" id="UP000774750">
    <property type="component" value="Unassembled WGS sequence"/>
</dbReference>
<dbReference type="NCBIfam" id="TIGR01462">
    <property type="entry name" value="greA"/>
    <property type="match status" value="1"/>
</dbReference>
<dbReference type="InterPro" id="IPR036805">
    <property type="entry name" value="Tscrpt_elong_fac_GreA/B_N_sf"/>
</dbReference>
<reference evidence="13" key="1">
    <citation type="submission" date="2020-08" db="EMBL/GenBank/DDBJ databases">
        <authorList>
            <person name="Cejkova D."/>
            <person name="Kubasova T."/>
            <person name="Jahodarova E."/>
            <person name="Rychlik I."/>
        </authorList>
    </citation>
    <scope>NUCLEOTIDE SEQUENCE</scope>
    <source>
        <strain evidence="13">An559</strain>
    </source>
</reference>
<keyword evidence="5 9" id="KW-0238">DNA-binding</keyword>
<dbReference type="FunFam" id="1.10.287.180:FF:000001">
    <property type="entry name" value="Transcription elongation factor GreA"/>
    <property type="match status" value="1"/>
</dbReference>
<keyword evidence="3 9" id="KW-0805">Transcription regulation</keyword>
<comment type="similarity">
    <text evidence="1 9 10">Belongs to the GreA/GreB family.</text>
</comment>
<feature type="domain" description="Transcription elongation factor GreA/GreB C-terminal" evidence="11">
    <location>
        <begin position="83"/>
        <end position="156"/>
    </location>
</feature>
<dbReference type="InterPro" id="IPR023459">
    <property type="entry name" value="Tscrpt_elong_fac_GreA/B_fam"/>
</dbReference>
<dbReference type="GO" id="GO:0006354">
    <property type="term" value="P:DNA-templated transcription elongation"/>
    <property type="evidence" value="ECO:0007669"/>
    <property type="project" value="TreeGrafter"/>
</dbReference>
<dbReference type="GO" id="GO:0003746">
    <property type="term" value="F:translation elongation factor activity"/>
    <property type="evidence" value="ECO:0007669"/>
    <property type="project" value="UniProtKB-KW"/>
</dbReference>
<dbReference type="Gene3D" id="3.10.50.30">
    <property type="entry name" value="Transcription elongation factor, GreA/GreB, C-terminal domain"/>
    <property type="match status" value="1"/>
</dbReference>
<evidence type="ECO:0000313" key="14">
    <source>
        <dbReference type="Proteomes" id="UP000774750"/>
    </source>
</evidence>
<dbReference type="AlphaFoldDB" id="A0A938X7Y3"/>
<organism evidence="13 14">
    <name type="scientific">Merdimmobilis hominis</name>
    <dbReference type="NCBI Taxonomy" id="2897707"/>
    <lineage>
        <taxon>Bacteria</taxon>
        <taxon>Bacillati</taxon>
        <taxon>Bacillota</taxon>
        <taxon>Clostridia</taxon>
        <taxon>Eubacteriales</taxon>
        <taxon>Oscillospiraceae</taxon>
        <taxon>Merdimmobilis</taxon>
    </lineage>
</organism>
<reference evidence="13" key="2">
    <citation type="journal article" date="2021" name="Sci. Rep.">
        <title>The distribution of antibiotic resistance genes in chicken gut microbiota commensals.</title>
        <authorList>
            <person name="Juricova H."/>
            <person name="Matiasovicova J."/>
            <person name="Kubasova T."/>
            <person name="Cejkova D."/>
            <person name="Rychlik I."/>
        </authorList>
    </citation>
    <scope>NUCLEOTIDE SEQUENCE</scope>
    <source>
        <strain evidence="13">An559</strain>
    </source>
</reference>
<protein>
    <recommendedName>
        <fullName evidence="2 9">Transcription elongation factor GreA</fullName>
    </recommendedName>
    <alternativeName>
        <fullName evidence="8 9">Transcript cleavage factor GreA</fullName>
    </alternativeName>
</protein>
<accession>A0A938X7Y3</accession>
<keyword evidence="4 9" id="KW-0175">Coiled coil</keyword>
<evidence type="ECO:0000313" key="13">
    <source>
        <dbReference type="EMBL" id="MBM6921856.1"/>
    </source>
</evidence>
<comment type="caution">
    <text evidence="13">The sequence shown here is derived from an EMBL/GenBank/DDBJ whole genome shotgun (WGS) entry which is preliminary data.</text>
</comment>
<evidence type="ECO:0000256" key="5">
    <source>
        <dbReference type="ARBA" id="ARBA00023125"/>
    </source>
</evidence>
<keyword evidence="14" id="KW-1185">Reference proteome</keyword>
<keyword evidence="13" id="KW-0648">Protein biosynthesis</keyword>
<evidence type="ECO:0000259" key="11">
    <source>
        <dbReference type="Pfam" id="PF01272"/>
    </source>
</evidence>
<dbReference type="Pfam" id="PF03449">
    <property type="entry name" value="GreA_GreB_N"/>
    <property type="match status" value="1"/>
</dbReference>
<dbReference type="GO" id="GO:0003677">
    <property type="term" value="F:DNA binding"/>
    <property type="evidence" value="ECO:0007669"/>
    <property type="project" value="UniProtKB-UniRule"/>
</dbReference>
<dbReference type="PIRSF" id="PIRSF006092">
    <property type="entry name" value="GreA_GreB"/>
    <property type="match status" value="1"/>
</dbReference>
<evidence type="ECO:0000256" key="2">
    <source>
        <dbReference type="ARBA" id="ARBA00013729"/>
    </source>
</evidence>